<feature type="transmembrane region" description="Helical" evidence="1">
    <location>
        <begin position="330"/>
        <end position="349"/>
    </location>
</feature>
<accession>A0ABV7YTN6</accession>
<reference evidence="3" key="1">
    <citation type="journal article" date="2019" name="Int. J. Syst. Evol. Microbiol.">
        <title>The Global Catalogue of Microorganisms (GCM) 10K type strain sequencing project: providing services to taxonomists for standard genome sequencing and annotation.</title>
        <authorList>
            <consortium name="The Broad Institute Genomics Platform"/>
            <consortium name="The Broad Institute Genome Sequencing Center for Infectious Disease"/>
            <person name="Wu L."/>
            <person name="Ma J."/>
        </authorList>
    </citation>
    <scope>NUCLEOTIDE SEQUENCE [LARGE SCALE GENOMIC DNA]</scope>
    <source>
        <strain evidence="3">CECT 7956</strain>
    </source>
</reference>
<dbReference type="Proteomes" id="UP001595616">
    <property type="component" value="Unassembled WGS sequence"/>
</dbReference>
<dbReference type="EMBL" id="JBHRYQ010000001">
    <property type="protein sequence ID" value="MFC3809562.1"/>
    <property type="molecule type" value="Genomic_DNA"/>
</dbReference>
<keyword evidence="1" id="KW-0472">Membrane</keyword>
<keyword evidence="1" id="KW-0812">Transmembrane</keyword>
<gene>
    <name evidence="2" type="ORF">ACFOOI_02765</name>
</gene>
<evidence type="ECO:0000313" key="2">
    <source>
        <dbReference type="EMBL" id="MFC3809562.1"/>
    </source>
</evidence>
<feature type="transmembrane region" description="Helical" evidence="1">
    <location>
        <begin position="25"/>
        <end position="42"/>
    </location>
</feature>
<protein>
    <recommendedName>
        <fullName evidence="4">Lipopolysaccharide biosynthesis protein</fullName>
    </recommendedName>
</protein>
<sequence length="357" mass="40172">MEEKQISTKAFILSIVDVFKYLGKYWQLLLIALLLGTAFDLVKSFFFAPPKKYDAKIVFHLELEGGGATNQLGGLASSFGLGGGGGAGGGDLFGAANFEAIVTSGNVFQKAFMKEIMVGDKKELFINYFIDSSDIKTNEWGKTLFHGPSDYCKYRFTKKTAAEFTPYENMIFADVYTKLYETTKINPQDNSSLFELSAQTSNEILTKRWVEVLLESTEEFYKEMKTKKTRQLLTIQEKRLDSLSYLIKTMDRKIARITFDNPNVVDPGGILKQQQTNRDNTYITNQYLTQMANVEALNRMIIEQTPIFTILEPVRLPLGMIEKSGLNTRLGGVIALLAVIFILLIIRSIKDVLSDKA</sequence>
<evidence type="ECO:0008006" key="4">
    <source>
        <dbReference type="Google" id="ProtNLM"/>
    </source>
</evidence>
<comment type="caution">
    <text evidence="2">The sequence shown here is derived from an EMBL/GenBank/DDBJ whole genome shotgun (WGS) entry which is preliminary data.</text>
</comment>
<evidence type="ECO:0000256" key="1">
    <source>
        <dbReference type="SAM" id="Phobius"/>
    </source>
</evidence>
<keyword evidence="3" id="KW-1185">Reference proteome</keyword>
<proteinExistence type="predicted"/>
<organism evidence="2 3">
    <name type="scientific">Lacihabitans lacunae</name>
    <dbReference type="NCBI Taxonomy" id="1028214"/>
    <lineage>
        <taxon>Bacteria</taxon>
        <taxon>Pseudomonadati</taxon>
        <taxon>Bacteroidota</taxon>
        <taxon>Cytophagia</taxon>
        <taxon>Cytophagales</taxon>
        <taxon>Leadbetterellaceae</taxon>
        <taxon>Lacihabitans</taxon>
    </lineage>
</organism>
<dbReference type="RefSeq" id="WP_379834780.1">
    <property type="nucleotide sequence ID" value="NZ_JBHRYQ010000001.1"/>
</dbReference>
<evidence type="ECO:0000313" key="3">
    <source>
        <dbReference type="Proteomes" id="UP001595616"/>
    </source>
</evidence>
<name>A0ABV7YTN6_9BACT</name>
<keyword evidence="1" id="KW-1133">Transmembrane helix</keyword>